<evidence type="ECO:0000256" key="1">
    <source>
        <dbReference type="ARBA" id="ARBA00001526"/>
    </source>
</evidence>
<dbReference type="InterPro" id="IPR001460">
    <property type="entry name" value="PCN-bd_Tpept"/>
</dbReference>
<dbReference type="Proteomes" id="UP000189674">
    <property type="component" value="Chromosome"/>
</dbReference>
<keyword evidence="9" id="KW-0046">Antibiotic resistance</keyword>
<dbReference type="GO" id="GO:0005886">
    <property type="term" value="C:plasma membrane"/>
    <property type="evidence" value="ECO:0007669"/>
    <property type="project" value="TreeGrafter"/>
</dbReference>
<protein>
    <recommendedName>
        <fullName evidence="4">beta-lactamase</fullName>
        <ecNumber evidence="4">3.5.2.6</ecNumber>
    </recommendedName>
</protein>
<comment type="catalytic activity">
    <reaction evidence="1">
        <text>a beta-lactam + H2O = a substituted beta-amino acid</text>
        <dbReference type="Rhea" id="RHEA:20401"/>
        <dbReference type="ChEBI" id="CHEBI:15377"/>
        <dbReference type="ChEBI" id="CHEBI:35627"/>
        <dbReference type="ChEBI" id="CHEBI:140347"/>
        <dbReference type="EC" id="3.5.2.6"/>
    </reaction>
</comment>
<name>A0A1U9NRG3_9BACT</name>
<dbReference type="GO" id="GO:0008658">
    <property type="term" value="F:penicillin binding"/>
    <property type="evidence" value="ECO:0007669"/>
    <property type="project" value="InterPro"/>
</dbReference>
<keyword evidence="8" id="KW-0472">Membrane</keyword>
<evidence type="ECO:0000259" key="10">
    <source>
        <dbReference type="Pfam" id="PF00905"/>
    </source>
</evidence>
<evidence type="ECO:0000256" key="8">
    <source>
        <dbReference type="ARBA" id="ARBA00023136"/>
    </source>
</evidence>
<proteinExistence type="inferred from homology"/>
<dbReference type="RefSeq" id="WP_146663729.1">
    <property type="nucleotide sequence ID" value="NZ_CP019791.1"/>
</dbReference>
<dbReference type="InterPro" id="IPR036138">
    <property type="entry name" value="PBP_dimer_sf"/>
</dbReference>
<dbReference type="InterPro" id="IPR012338">
    <property type="entry name" value="Beta-lactam/transpept-like"/>
</dbReference>
<keyword evidence="6" id="KW-0732">Signal</keyword>
<keyword evidence="5" id="KW-0121">Carboxypeptidase</keyword>
<feature type="domain" description="Penicillin-binding protein dimerisation" evidence="11">
    <location>
        <begin position="52"/>
        <end position="319"/>
    </location>
</feature>
<dbReference type="KEGG" id="alus:STSP2_03320"/>
<gene>
    <name evidence="12" type="primary">pbpA</name>
    <name evidence="12" type="ORF">STSP2_03320</name>
</gene>
<evidence type="ECO:0000256" key="2">
    <source>
        <dbReference type="ARBA" id="ARBA00004370"/>
    </source>
</evidence>
<evidence type="ECO:0000256" key="9">
    <source>
        <dbReference type="ARBA" id="ARBA00023251"/>
    </source>
</evidence>
<evidence type="ECO:0000256" key="5">
    <source>
        <dbReference type="ARBA" id="ARBA00022645"/>
    </source>
</evidence>
<dbReference type="Pfam" id="PF03717">
    <property type="entry name" value="PBP_dimer"/>
    <property type="match status" value="1"/>
</dbReference>
<dbReference type="OrthoDB" id="9804124at2"/>
<evidence type="ECO:0000256" key="4">
    <source>
        <dbReference type="ARBA" id="ARBA00012865"/>
    </source>
</evidence>
<dbReference type="SUPFAM" id="SSF56601">
    <property type="entry name" value="beta-lactamase/transpeptidase-like"/>
    <property type="match status" value="1"/>
</dbReference>
<dbReference type="Pfam" id="PF00905">
    <property type="entry name" value="Transpeptidase"/>
    <property type="match status" value="1"/>
</dbReference>
<dbReference type="InterPro" id="IPR050515">
    <property type="entry name" value="Beta-lactam/transpept"/>
</dbReference>
<dbReference type="GO" id="GO:0071555">
    <property type="term" value="P:cell wall organization"/>
    <property type="evidence" value="ECO:0007669"/>
    <property type="project" value="TreeGrafter"/>
</dbReference>
<comment type="subcellular location">
    <subcellularLocation>
        <location evidence="2">Membrane</location>
    </subcellularLocation>
</comment>
<keyword evidence="7" id="KW-0378">Hydrolase</keyword>
<feature type="domain" description="Penicillin-binding protein transpeptidase" evidence="10">
    <location>
        <begin position="357"/>
        <end position="699"/>
    </location>
</feature>
<sequence length="722" mass="81017">MYKRRLHIFIVLSILVTSAGVARLAFLQIAAKRQAREEIRLSRILAPIQLPTVRGSILDRNGRILAVDRPAFHVQVNYQLTRLLDERFWQANILKDIAGGDKTIEQAETDLREYYAEDISRLMQIMERCAQMADTPISDIEQRIRDINDEVWALREFFAWRRKFPESELKDKYAAKGRYVPRWAALEDFREKVPDRGERLKLALKEDLLEMHKDYALVDLASEEDLLDAQLEFADIEEVSIDPETNREYPYGKTASQIIGWVAPPQENDKELFEEDKYSRYLPDDTAGRGNGVEKVCEVILRGRRGEKQYDMDGRLIGEKETIFGKDVQLSLDIELQQEVEGLLKSNSLDPNVTTGMGAVVLDVATGDVLVMASVPGYDPANVRAEYGKLLQAPGKPMLNKCLQEHYPPGSTMKPFILLAGLQHGLVMPDEPISCPPRPAPKGWPNCLILRKYGLCHDTRWTNNARNAIKGSCNVYFSKLADRFEADDLQEWLYSFGFGRKLLDGPEFGERLDELRRQKGTNRNLRQTAGSISSAMGPFPGDDLEDLPPIRNYEKRMFGIGQGSVRATVLQVANGMAMIARHGIFKKPRLFLSESDPMNSYQRDLGIEPAKIDAVREGMYAVVNETGGTARKAFVDSSLLENQSLKIFGKTGSTEKPYNAWFAGFAEDDYGRAISFAIIVEGGTSGAGDAAPIGEQIIQLCNSLGYIGEKKASPLDHLLAGP</sequence>
<organism evidence="12 13">
    <name type="scientific">Anaerohalosphaera lusitana</name>
    <dbReference type="NCBI Taxonomy" id="1936003"/>
    <lineage>
        <taxon>Bacteria</taxon>
        <taxon>Pseudomonadati</taxon>
        <taxon>Planctomycetota</taxon>
        <taxon>Phycisphaerae</taxon>
        <taxon>Sedimentisphaerales</taxon>
        <taxon>Anaerohalosphaeraceae</taxon>
        <taxon>Anaerohalosphaera</taxon>
    </lineage>
</organism>
<dbReference type="AlphaFoldDB" id="A0A1U9NRG3"/>
<dbReference type="PANTHER" id="PTHR30627">
    <property type="entry name" value="PEPTIDOGLYCAN D,D-TRANSPEPTIDASE"/>
    <property type="match status" value="1"/>
</dbReference>
<comment type="similarity">
    <text evidence="3">Belongs to the class-D beta-lactamase family.</text>
</comment>
<dbReference type="PANTHER" id="PTHR30627:SF6">
    <property type="entry name" value="BETA-LACTAMASE YBXI-RELATED"/>
    <property type="match status" value="1"/>
</dbReference>
<evidence type="ECO:0000313" key="12">
    <source>
        <dbReference type="EMBL" id="AQT70116.1"/>
    </source>
</evidence>
<dbReference type="STRING" id="1936003.STSP2_03320"/>
<dbReference type="GO" id="GO:0008800">
    <property type="term" value="F:beta-lactamase activity"/>
    <property type="evidence" value="ECO:0007669"/>
    <property type="project" value="UniProtKB-EC"/>
</dbReference>
<keyword evidence="5" id="KW-0645">Protease</keyword>
<evidence type="ECO:0000256" key="6">
    <source>
        <dbReference type="ARBA" id="ARBA00022729"/>
    </source>
</evidence>
<dbReference type="Gene3D" id="3.40.710.10">
    <property type="entry name" value="DD-peptidase/beta-lactamase superfamily"/>
    <property type="match status" value="1"/>
</dbReference>
<evidence type="ECO:0000256" key="7">
    <source>
        <dbReference type="ARBA" id="ARBA00022801"/>
    </source>
</evidence>
<dbReference type="GO" id="GO:0004180">
    <property type="term" value="F:carboxypeptidase activity"/>
    <property type="evidence" value="ECO:0007669"/>
    <property type="project" value="UniProtKB-KW"/>
</dbReference>
<dbReference type="SUPFAM" id="SSF56519">
    <property type="entry name" value="Penicillin binding protein dimerisation domain"/>
    <property type="match status" value="1"/>
</dbReference>
<evidence type="ECO:0000256" key="3">
    <source>
        <dbReference type="ARBA" id="ARBA00007898"/>
    </source>
</evidence>
<accession>A0A1U9NRG3</accession>
<reference evidence="13" key="1">
    <citation type="submission" date="2017-02" db="EMBL/GenBank/DDBJ databases">
        <title>Comparative genomics and description of representatives of a novel lineage of planctomycetes thriving in anoxic sediments.</title>
        <authorList>
            <person name="Spring S."/>
            <person name="Bunk B."/>
            <person name="Sproer C."/>
        </authorList>
    </citation>
    <scope>NUCLEOTIDE SEQUENCE [LARGE SCALE GENOMIC DNA]</scope>
    <source>
        <strain evidence="13">ST-NAGAB-D1</strain>
    </source>
</reference>
<dbReference type="Gene3D" id="3.90.1310.10">
    <property type="entry name" value="Penicillin-binding protein 2a (Domain 2)"/>
    <property type="match status" value="1"/>
</dbReference>
<evidence type="ECO:0000313" key="13">
    <source>
        <dbReference type="Proteomes" id="UP000189674"/>
    </source>
</evidence>
<dbReference type="EC" id="3.5.2.6" evidence="4"/>
<dbReference type="EMBL" id="CP019791">
    <property type="protein sequence ID" value="AQT70116.1"/>
    <property type="molecule type" value="Genomic_DNA"/>
</dbReference>
<evidence type="ECO:0000259" key="11">
    <source>
        <dbReference type="Pfam" id="PF03717"/>
    </source>
</evidence>
<keyword evidence="13" id="KW-1185">Reference proteome</keyword>
<dbReference type="GO" id="GO:0046677">
    <property type="term" value="P:response to antibiotic"/>
    <property type="evidence" value="ECO:0007669"/>
    <property type="project" value="UniProtKB-KW"/>
</dbReference>
<dbReference type="InterPro" id="IPR005311">
    <property type="entry name" value="PBP_dimer"/>
</dbReference>